<evidence type="ECO:0000256" key="1">
    <source>
        <dbReference type="ARBA" id="ARBA00012528"/>
    </source>
</evidence>
<sequence length="489" mass="52434">MPHTLVLKGDLMTQQIGLFLNPVGQRRVDFQGMYADMFARLFIADGSEQATVLLGQERVDLLIIDLERFDRGFDLEALGELIARRAGAPVLVLCPFISAGWLPALMAFGPLAYAITPLDEGELRAAIDAQLGAPEASVTHADELRSLLALRTRLQQALVDVDDLASVAEQICVALCDAAGAVHASLFRMDVPGDLQLEAQYSPTGLNLTRVLHRSDRLLQSPLRHAFPGLVAACSNEMCLLDAPAKAGEPELALSLVDKGVEMVIGLPLGSAPGSALAGSLCLMFGRARQFSVEELDSFVALAQMAGFGLRMAAVSRENEALLGRVTHMATVDALTGVANRRHGEHLLELEIKRARRYRVPAALIGFDIDRFKAINDQFGHPVGDAALRTVADVVQATLRTSDVLVRSGGEEFLIIVPHTSAIDALKIAEKIRVAVAQTDIAGCDRLTISLGVAQLADQESADALMLRVDAALSRAKRAGRNCVELAMS</sequence>
<accession>A0ABX0M9L6</accession>
<dbReference type="SUPFAM" id="SSF55073">
    <property type="entry name" value="Nucleotide cyclase"/>
    <property type="match status" value="1"/>
</dbReference>
<keyword evidence="5" id="KW-1185">Reference proteome</keyword>
<dbReference type="Proteomes" id="UP000819052">
    <property type="component" value="Unassembled WGS sequence"/>
</dbReference>
<dbReference type="InterPro" id="IPR011006">
    <property type="entry name" value="CheY-like_superfamily"/>
</dbReference>
<evidence type="ECO:0000313" key="5">
    <source>
        <dbReference type="Proteomes" id="UP000819052"/>
    </source>
</evidence>
<name>A0ABX0M9L6_9BURK</name>
<evidence type="ECO:0000256" key="2">
    <source>
        <dbReference type="ARBA" id="ARBA00034247"/>
    </source>
</evidence>
<dbReference type="InterPro" id="IPR029787">
    <property type="entry name" value="Nucleotide_cyclase"/>
</dbReference>
<protein>
    <recommendedName>
        <fullName evidence="1">diguanylate cyclase</fullName>
        <ecNumber evidence="1">2.7.7.65</ecNumber>
    </recommendedName>
</protein>
<dbReference type="Pfam" id="PF00990">
    <property type="entry name" value="GGDEF"/>
    <property type="match status" value="1"/>
</dbReference>
<dbReference type="EC" id="2.7.7.65" evidence="1"/>
<dbReference type="SUPFAM" id="SSF55781">
    <property type="entry name" value="GAF domain-like"/>
    <property type="match status" value="1"/>
</dbReference>
<feature type="domain" description="GGDEF" evidence="3">
    <location>
        <begin position="360"/>
        <end position="489"/>
    </location>
</feature>
<dbReference type="PANTHER" id="PTHR45138">
    <property type="entry name" value="REGULATORY COMPONENTS OF SENSORY TRANSDUCTION SYSTEM"/>
    <property type="match status" value="1"/>
</dbReference>
<dbReference type="InterPro" id="IPR029016">
    <property type="entry name" value="GAF-like_dom_sf"/>
</dbReference>
<evidence type="ECO:0000259" key="3">
    <source>
        <dbReference type="PROSITE" id="PS50887"/>
    </source>
</evidence>
<dbReference type="PROSITE" id="PS50887">
    <property type="entry name" value="GGDEF"/>
    <property type="match status" value="1"/>
</dbReference>
<proteinExistence type="predicted"/>
<comment type="caution">
    <text evidence="4">The sequence shown here is derived from an EMBL/GenBank/DDBJ whole genome shotgun (WGS) entry which is preliminary data.</text>
</comment>
<reference evidence="4 5" key="1">
    <citation type="submission" date="2019-09" db="EMBL/GenBank/DDBJ databases">
        <title>Taxonomy of Antarctic Massilia spp.: description of Massilia rubra sp. nov., Massilia aquatica sp. nov., Massilia mucilaginosa sp. nov., Massilia frigida sp. nov. isolated from streams, lakes and regoliths.</title>
        <authorList>
            <person name="Holochova P."/>
            <person name="Sedlacek I."/>
            <person name="Kralova S."/>
            <person name="Maslanova I."/>
            <person name="Busse H.-J."/>
            <person name="Stankova E."/>
            <person name="Vrbovska V."/>
            <person name="Kovarovic V."/>
            <person name="Bartak M."/>
            <person name="Svec P."/>
            <person name="Pantucek R."/>
        </authorList>
    </citation>
    <scope>NUCLEOTIDE SEQUENCE [LARGE SCALE GENOMIC DNA]</scope>
    <source>
        <strain evidence="4 5">CCM 8693</strain>
    </source>
</reference>
<dbReference type="InterPro" id="IPR000160">
    <property type="entry name" value="GGDEF_dom"/>
</dbReference>
<gene>
    <name evidence="4" type="ORF">F1609_27400</name>
</gene>
<dbReference type="Gene3D" id="3.30.450.40">
    <property type="match status" value="1"/>
</dbReference>
<dbReference type="Gene3D" id="3.30.70.270">
    <property type="match status" value="1"/>
</dbReference>
<comment type="catalytic activity">
    <reaction evidence="2">
        <text>2 GTP = 3',3'-c-di-GMP + 2 diphosphate</text>
        <dbReference type="Rhea" id="RHEA:24898"/>
        <dbReference type="ChEBI" id="CHEBI:33019"/>
        <dbReference type="ChEBI" id="CHEBI:37565"/>
        <dbReference type="ChEBI" id="CHEBI:58805"/>
        <dbReference type="EC" id="2.7.7.65"/>
    </reaction>
</comment>
<dbReference type="SMART" id="SM00267">
    <property type="entry name" value="GGDEF"/>
    <property type="match status" value="1"/>
</dbReference>
<dbReference type="InterPro" id="IPR050469">
    <property type="entry name" value="Diguanylate_Cyclase"/>
</dbReference>
<organism evidence="4 5">
    <name type="scientific">Massilia aquatica</name>
    <dbReference type="NCBI Taxonomy" id="2609000"/>
    <lineage>
        <taxon>Bacteria</taxon>
        <taxon>Pseudomonadati</taxon>
        <taxon>Pseudomonadota</taxon>
        <taxon>Betaproteobacteria</taxon>
        <taxon>Burkholderiales</taxon>
        <taxon>Oxalobacteraceae</taxon>
        <taxon>Telluria group</taxon>
        <taxon>Massilia</taxon>
    </lineage>
</organism>
<dbReference type="EMBL" id="VVIW01000024">
    <property type="protein sequence ID" value="NHZ43865.1"/>
    <property type="molecule type" value="Genomic_DNA"/>
</dbReference>
<dbReference type="CDD" id="cd01949">
    <property type="entry name" value="GGDEF"/>
    <property type="match status" value="1"/>
</dbReference>
<dbReference type="PANTHER" id="PTHR45138:SF9">
    <property type="entry name" value="DIGUANYLATE CYCLASE DGCM-RELATED"/>
    <property type="match status" value="1"/>
</dbReference>
<dbReference type="InterPro" id="IPR043128">
    <property type="entry name" value="Rev_trsase/Diguanyl_cyclase"/>
</dbReference>
<evidence type="ECO:0000313" key="4">
    <source>
        <dbReference type="EMBL" id="NHZ43865.1"/>
    </source>
</evidence>
<dbReference type="NCBIfam" id="TIGR00254">
    <property type="entry name" value="GGDEF"/>
    <property type="match status" value="1"/>
</dbReference>
<dbReference type="SUPFAM" id="SSF52172">
    <property type="entry name" value="CheY-like"/>
    <property type="match status" value="1"/>
</dbReference>